<sequence length="191" mass="19209">MAKIKLGFKAVIDKAMTVQAQGSATAIGEDTAANVSVESHTVDRGKVTLTFGKVTATAAGTSEAGGAYATAQTGATVADADFGHSLTKTTSGSGSDWASATSTTRFFAIDVKGFEFKNGHFVSTSLPEKTVTTSPQVPAGNVATLGMDATATGDYSVVKAEASVIATDSVSDVAASVVSSADGHSDYHLFG</sequence>
<reference evidence="1" key="1">
    <citation type="submission" date="2020-02" db="EMBL/GenBank/DDBJ databases">
        <authorList>
            <person name="Meier V. D."/>
        </authorList>
    </citation>
    <scope>NUCLEOTIDE SEQUENCE</scope>
    <source>
        <strain evidence="1">AVDCRST_MAG27</strain>
    </source>
</reference>
<dbReference type="EMBL" id="CADCTD010000117">
    <property type="protein sequence ID" value="CAA9260821.1"/>
    <property type="molecule type" value="Genomic_DNA"/>
</dbReference>
<proteinExistence type="predicted"/>
<dbReference type="AlphaFoldDB" id="A0A6J4IW19"/>
<accession>A0A6J4IW19</accession>
<organism evidence="1">
    <name type="scientific">uncultured Craurococcus sp</name>
    <dbReference type="NCBI Taxonomy" id="1135998"/>
    <lineage>
        <taxon>Bacteria</taxon>
        <taxon>Pseudomonadati</taxon>
        <taxon>Pseudomonadota</taxon>
        <taxon>Alphaproteobacteria</taxon>
        <taxon>Acetobacterales</taxon>
        <taxon>Acetobacteraceae</taxon>
        <taxon>Craurococcus</taxon>
        <taxon>environmental samples</taxon>
    </lineage>
</organism>
<name>A0A6J4IW19_9PROT</name>
<protein>
    <submittedName>
        <fullName evidence="1">Uncharacterized protein</fullName>
    </submittedName>
</protein>
<evidence type="ECO:0000313" key="1">
    <source>
        <dbReference type="EMBL" id="CAA9260821.1"/>
    </source>
</evidence>
<gene>
    <name evidence="1" type="ORF">AVDCRST_MAG27-2570</name>
</gene>